<protein>
    <submittedName>
        <fullName evidence="1">Uncharacterized protein</fullName>
    </submittedName>
</protein>
<dbReference type="EMBL" id="MU393463">
    <property type="protein sequence ID" value="KAI4866092.1"/>
    <property type="molecule type" value="Genomic_DNA"/>
</dbReference>
<evidence type="ECO:0000313" key="1">
    <source>
        <dbReference type="EMBL" id="KAI4866092.1"/>
    </source>
</evidence>
<keyword evidence="2" id="KW-1185">Reference proteome</keyword>
<proteinExistence type="predicted"/>
<evidence type="ECO:0000313" key="2">
    <source>
        <dbReference type="Proteomes" id="UP001497700"/>
    </source>
</evidence>
<organism evidence="1 2">
    <name type="scientific">Hypoxylon rubiginosum</name>
    <dbReference type="NCBI Taxonomy" id="110542"/>
    <lineage>
        <taxon>Eukaryota</taxon>
        <taxon>Fungi</taxon>
        <taxon>Dikarya</taxon>
        <taxon>Ascomycota</taxon>
        <taxon>Pezizomycotina</taxon>
        <taxon>Sordariomycetes</taxon>
        <taxon>Xylariomycetidae</taxon>
        <taxon>Xylariales</taxon>
        <taxon>Hypoxylaceae</taxon>
        <taxon>Hypoxylon</taxon>
    </lineage>
</organism>
<sequence>MMSLEEQLTTNGNNKLDDSMDEDAKVKKLSIENLDARHHELFVRALRRVLSTDLAKLTYAQIIDGLPLTDTVNDTVGGGLSNGHPLYNMHKKLCDGVMERTEEMSASFDPNVLKFDSRLLFACQAASPGSRAFRIRLIEMIAVAVHQVAVVLFQLDTSLHKDDGITTWAPPKEDKVFWWFSPDGPLPSLFSHEWYQDYKQYPDGVADMVGYWAESRIFGGVVLFDRGTPGREPDPDAVFFHPDRYDITYRIYQLLESQKQRLLDFLLSDTPGPSPFPILGDLKNDRRVDPEEDIEDTGIYRDIWERKPLPLDGPDARQRDVYDEFNYVTFREWDDSRGRCRERRNRPET</sequence>
<name>A0ACB9Z306_9PEZI</name>
<reference evidence="1 2" key="1">
    <citation type="journal article" date="2022" name="New Phytol.">
        <title>Ecological generalism drives hyperdiversity of secondary metabolite gene clusters in xylarialean endophytes.</title>
        <authorList>
            <person name="Franco M.E.E."/>
            <person name="Wisecaver J.H."/>
            <person name="Arnold A.E."/>
            <person name="Ju Y.M."/>
            <person name="Slot J.C."/>
            <person name="Ahrendt S."/>
            <person name="Moore L.P."/>
            <person name="Eastman K.E."/>
            <person name="Scott K."/>
            <person name="Konkel Z."/>
            <person name="Mondo S.J."/>
            <person name="Kuo A."/>
            <person name="Hayes R.D."/>
            <person name="Haridas S."/>
            <person name="Andreopoulos B."/>
            <person name="Riley R."/>
            <person name="LaButti K."/>
            <person name="Pangilinan J."/>
            <person name="Lipzen A."/>
            <person name="Amirebrahimi M."/>
            <person name="Yan J."/>
            <person name="Adam C."/>
            <person name="Keymanesh K."/>
            <person name="Ng V."/>
            <person name="Louie K."/>
            <person name="Northen T."/>
            <person name="Drula E."/>
            <person name="Henrissat B."/>
            <person name="Hsieh H.M."/>
            <person name="Youens-Clark K."/>
            <person name="Lutzoni F."/>
            <person name="Miadlikowska J."/>
            <person name="Eastwood D.C."/>
            <person name="Hamelin R.C."/>
            <person name="Grigoriev I.V."/>
            <person name="U'Ren J.M."/>
        </authorList>
    </citation>
    <scope>NUCLEOTIDE SEQUENCE [LARGE SCALE GENOMIC DNA]</scope>
    <source>
        <strain evidence="1 2">CBS 119005</strain>
    </source>
</reference>
<accession>A0ACB9Z306</accession>
<dbReference type="Proteomes" id="UP001497700">
    <property type="component" value="Unassembled WGS sequence"/>
</dbReference>
<gene>
    <name evidence="1" type="ORF">F4820DRAFT_418104</name>
</gene>
<comment type="caution">
    <text evidence="1">The sequence shown here is derived from an EMBL/GenBank/DDBJ whole genome shotgun (WGS) entry which is preliminary data.</text>
</comment>